<name>A0A0M3HS72_ASCLU</name>
<accession>A0A0M3HS72</accession>
<dbReference type="InterPro" id="IPR000953">
    <property type="entry name" value="Chromo/chromo_shadow_dom"/>
</dbReference>
<dbReference type="WBParaSite" id="ALUE_0000528001-mRNA-1">
    <property type="protein sequence ID" value="ALUE_0000528001-mRNA-1"/>
    <property type="gene ID" value="ALUE_0000528001"/>
</dbReference>
<dbReference type="PROSITE" id="PS50013">
    <property type="entry name" value="CHROMO_2"/>
    <property type="match status" value="1"/>
</dbReference>
<dbReference type="SMART" id="SM00298">
    <property type="entry name" value="CHROMO"/>
    <property type="match status" value="1"/>
</dbReference>
<evidence type="ECO:0000256" key="1">
    <source>
        <dbReference type="SAM" id="MobiDB-lite"/>
    </source>
</evidence>
<evidence type="ECO:0000313" key="4">
    <source>
        <dbReference type="Proteomes" id="UP000036681"/>
    </source>
</evidence>
<evidence type="ECO:0000256" key="2">
    <source>
        <dbReference type="SAM" id="Phobius"/>
    </source>
</evidence>
<feature type="compositionally biased region" description="Basic residues" evidence="1">
    <location>
        <begin position="186"/>
        <end position="196"/>
    </location>
</feature>
<dbReference type="Gene3D" id="2.40.50.40">
    <property type="match status" value="1"/>
</dbReference>
<dbReference type="InterPro" id="IPR016197">
    <property type="entry name" value="Chromo-like_dom_sf"/>
</dbReference>
<feature type="region of interest" description="Disordered" evidence="1">
    <location>
        <begin position="62"/>
        <end position="212"/>
    </location>
</feature>
<dbReference type="Proteomes" id="UP000036681">
    <property type="component" value="Unplaced"/>
</dbReference>
<sequence>MWLPFDIRDRSAEISFQPSTAYQEVAEVLNVKGQGNKRQYLVKWEGYPLSESTWEPRSHFKISPELMMHRPSRSTSRGRKSDAPSPSRRLASKSPSRSKTAGMKSSPTKGEGVTRSPLSKRNVGRDSASKGKLAKSPARKNASSRSPVKRAVSDKKRPSSKSPSRASKRTPSKQKTTVKSSEKPTARSRSRSRPRKLPKESKSTTEVPAAPAPISSTAFTKRFEPSFLQPLTRSTAFSFRSTAAREPSGEMAIRHRAPASSYPRVISQSARSRKMAELKKYVPMHFRLFWRFYVIIFSLAFIGLIVYHFGYSVKKTLKQLQKQIDNYIYSMKKQ</sequence>
<keyword evidence="2" id="KW-0472">Membrane</keyword>
<reference evidence="5" key="1">
    <citation type="submission" date="2017-02" db="UniProtKB">
        <authorList>
            <consortium name="WormBaseParasite"/>
        </authorList>
    </citation>
    <scope>IDENTIFICATION</scope>
</reference>
<feature type="compositionally biased region" description="Polar residues" evidence="1">
    <location>
        <begin position="93"/>
        <end position="108"/>
    </location>
</feature>
<dbReference type="AlphaFoldDB" id="A0A0M3HS72"/>
<dbReference type="CDD" id="cd00024">
    <property type="entry name" value="CD_CSD"/>
    <property type="match status" value="1"/>
</dbReference>
<feature type="domain" description="Chromo" evidence="3">
    <location>
        <begin position="23"/>
        <end position="82"/>
    </location>
</feature>
<keyword evidence="2" id="KW-1133">Transmembrane helix</keyword>
<evidence type="ECO:0000259" key="3">
    <source>
        <dbReference type="PROSITE" id="PS50013"/>
    </source>
</evidence>
<dbReference type="SUPFAM" id="SSF54160">
    <property type="entry name" value="Chromo domain-like"/>
    <property type="match status" value="1"/>
</dbReference>
<proteinExistence type="predicted"/>
<evidence type="ECO:0000313" key="5">
    <source>
        <dbReference type="WBParaSite" id="ALUE_0000528001-mRNA-1"/>
    </source>
</evidence>
<protein>
    <submittedName>
        <fullName evidence="5">Chromo domain-containing protein</fullName>
    </submittedName>
</protein>
<organism evidence="4 5">
    <name type="scientific">Ascaris lumbricoides</name>
    <name type="common">Giant roundworm</name>
    <dbReference type="NCBI Taxonomy" id="6252"/>
    <lineage>
        <taxon>Eukaryota</taxon>
        <taxon>Metazoa</taxon>
        <taxon>Ecdysozoa</taxon>
        <taxon>Nematoda</taxon>
        <taxon>Chromadorea</taxon>
        <taxon>Rhabditida</taxon>
        <taxon>Spirurina</taxon>
        <taxon>Ascaridomorpha</taxon>
        <taxon>Ascaridoidea</taxon>
        <taxon>Ascarididae</taxon>
        <taxon>Ascaris</taxon>
    </lineage>
</organism>
<keyword evidence="4" id="KW-1185">Reference proteome</keyword>
<dbReference type="Pfam" id="PF00385">
    <property type="entry name" value="Chromo"/>
    <property type="match status" value="1"/>
</dbReference>
<dbReference type="InterPro" id="IPR023780">
    <property type="entry name" value="Chromo_domain"/>
</dbReference>
<feature type="transmembrane region" description="Helical" evidence="2">
    <location>
        <begin position="288"/>
        <end position="310"/>
    </location>
</feature>
<keyword evidence="2" id="KW-0812">Transmembrane</keyword>